<keyword evidence="1" id="KW-0472">Membrane</keyword>
<feature type="transmembrane region" description="Helical" evidence="1">
    <location>
        <begin position="6"/>
        <end position="30"/>
    </location>
</feature>
<dbReference type="EMBL" id="PYGK01000001">
    <property type="protein sequence ID" value="PSL35633.1"/>
    <property type="molecule type" value="Genomic_DNA"/>
</dbReference>
<proteinExistence type="predicted"/>
<accession>A0A2P8GNV0</accession>
<keyword evidence="1" id="KW-1133">Transmembrane helix</keyword>
<comment type="caution">
    <text evidence="2">The sequence shown here is derived from an EMBL/GenBank/DDBJ whole genome shotgun (WGS) entry which is preliminary data.</text>
</comment>
<reference evidence="2 3" key="1">
    <citation type="submission" date="2018-03" db="EMBL/GenBank/DDBJ databases">
        <title>Genomic Encyclopedia of Archaeal and Bacterial Type Strains, Phase II (KMG-II): from individual species to whole genera.</title>
        <authorList>
            <person name="Goeker M."/>
        </authorList>
    </citation>
    <scope>NUCLEOTIDE SEQUENCE [LARGE SCALE GENOMIC DNA]</scope>
    <source>
        <strain evidence="2 3">DSM 18107</strain>
    </source>
</reference>
<protein>
    <submittedName>
        <fullName evidence="2">Uncharacterized protein</fullName>
    </submittedName>
</protein>
<keyword evidence="1" id="KW-0812">Transmembrane</keyword>
<evidence type="ECO:0000313" key="3">
    <source>
        <dbReference type="Proteomes" id="UP000240978"/>
    </source>
</evidence>
<keyword evidence="3" id="KW-1185">Reference proteome</keyword>
<organism evidence="2 3">
    <name type="scientific">Chitinophaga ginsengisoli</name>
    <dbReference type="NCBI Taxonomy" id="363837"/>
    <lineage>
        <taxon>Bacteria</taxon>
        <taxon>Pseudomonadati</taxon>
        <taxon>Bacteroidota</taxon>
        <taxon>Chitinophagia</taxon>
        <taxon>Chitinophagales</taxon>
        <taxon>Chitinophagaceae</taxon>
        <taxon>Chitinophaga</taxon>
    </lineage>
</organism>
<gene>
    <name evidence="2" type="ORF">CLV42_101395</name>
</gene>
<evidence type="ECO:0000256" key="1">
    <source>
        <dbReference type="SAM" id="Phobius"/>
    </source>
</evidence>
<name>A0A2P8GNV0_9BACT</name>
<sequence>MVGNGLFINSLMPIFNVCVQPGAPLISLLISFRQQWTAQRIHHTVE</sequence>
<dbReference type="Proteomes" id="UP000240978">
    <property type="component" value="Unassembled WGS sequence"/>
</dbReference>
<dbReference type="AlphaFoldDB" id="A0A2P8GNV0"/>
<evidence type="ECO:0000313" key="2">
    <source>
        <dbReference type="EMBL" id="PSL35633.1"/>
    </source>
</evidence>